<keyword evidence="1" id="KW-0812">Transmembrane</keyword>
<feature type="transmembrane region" description="Helical" evidence="1">
    <location>
        <begin position="194"/>
        <end position="210"/>
    </location>
</feature>
<proteinExistence type="predicted"/>
<dbReference type="RefSeq" id="WP_198737270.1">
    <property type="nucleotide sequence ID" value="NZ_JAEIOS010000009.1"/>
</dbReference>
<feature type="transmembrane region" description="Helical" evidence="1">
    <location>
        <begin position="245"/>
        <end position="264"/>
    </location>
</feature>
<feature type="transmembrane region" description="Helical" evidence="1">
    <location>
        <begin position="141"/>
        <end position="164"/>
    </location>
</feature>
<gene>
    <name evidence="2" type="ORF">JDV75_00270</name>
</gene>
<accession>A0A934M635</accession>
<dbReference type="Proteomes" id="UP000645966">
    <property type="component" value="Unassembled WGS sequence"/>
</dbReference>
<feature type="transmembrane region" description="Helical" evidence="1">
    <location>
        <begin position="79"/>
        <end position="100"/>
    </location>
</feature>
<dbReference type="EMBL" id="JAEIOS010000009">
    <property type="protein sequence ID" value="MBI8988204.1"/>
    <property type="molecule type" value="Genomic_DNA"/>
</dbReference>
<reference evidence="2" key="1">
    <citation type="submission" date="2020-12" db="EMBL/GenBank/DDBJ databases">
        <title>Genome public.</title>
        <authorList>
            <person name="Sun Q."/>
        </authorList>
    </citation>
    <scope>NUCLEOTIDE SEQUENCE</scope>
    <source>
        <strain evidence="2">CCM 8863</strain>
    </source>
</reference>
<evidence type="ECO:0000313" key="3">
    <source>
        <dbReference type="Proteomes" id="UP000645966"/>
    </source>
</evidence>
<sequence>MSQSPSPARTRTGIGEILLNVIRGGLIALAELVPGISGGTIALVVGVYERALDAGNDLITLAKSLLTDRPNIRRNARSVDWGLIIPVGVGMLLTVFALAGVMKDFVENQPQISRSLFLGMVTASIMVPLKMVDRTDLRKRGAVAGTLFVVAAVTTFVLTGFTAAENTSPALPLIFVAAAFAVCALVLPGVSGSFLLLALGLYGFILGAVHDRDLTVITVFVAGAGTGIILFIRLLGYLMHHHRTLTLVTMAGLMLGSLRALWPWQTADADLLAPSGNVGISALFIVIGAGAVVGTLLAERMTQHRNRQVKALHDLN</sequence>
<dbReference type="InterPro" id="IPR007163">
    <property type="entry name" value="VCA0040-like"/>
</dbReference>
<dbReference type="AlphaFoldDB" id="A0A934M635"/>
<keyword evidence="1" id="KW-1133">Transmembrane helix</keyword>
<feature type="transmembrane region" description="Helical" evidence="1">
    <location>
        <begin position="112"/>
        <end position="129"/>
    </location>
</feature>
<name>A0A934M635_9CORY</name>
<dbReference type="PANTHER" id="PTHR37308">
    <property type="entry name" value="INTEGRAL MEMBRANE PROTEIN"/>
    <property type="match status" value="1"/>
</dbReference>
<organism evidence="2 3">
    <name type="scientific">Corynebacterium meridianum</name>
    <dbReference type="NCBI Taxonomy" id="2765363"/>
    <lineage>
        <taxon>Bacteria</taxon>
        <taxon>Bacillati</taxon>
        <taxon>Actinomycetota</taxon>
        <taxon>Actinomycetes</taxon>
        <taxon>Mycobacteriales</taxon>
        <taxon>Corynebacteriaceae</taxon>
        <taxon>Corynebacterium</taxon>
    </lineage>
</organism>
<protein>
    <submittedName>
        <fullName evidence="2">DUF368 domain-containing protein</fullName>
    </submittedName>
</protein>
<feature type="transmembrane region" description="Helical" evidence="1">
    <location>
        <begin position="170"/>
        <end position="187"/>
    </location>
</feature>
<feature type="transmembrane region" description="Helical" evidence="1">
    <location>
        <begin position="276"/>
        <end position="298"/>
    </location>
</feature>
<keyword evidence="3" id="KW-1185">Reference proteome</keyword>
<keyword evidence="1" id="KW-0472">Membrane</keyword>
<comment type="caution">
    <text evidence="2">The sequence shown here is derived from an EMBL/GenBank/DDBJ whole genome shotgun (WGS) entry which is preliminary data.</text>
</comment>
<dbReference type="PANTHER" id="PTHR37308:SF1">
    <property type="entry name" value="POLYPRENYL-PHOSPHATE TRANSPORTER"/>
    <property type="match status" value="1"/>
</dbReference>
<dbReference type="Pfam" id="PF04018">
    <property type="entry name" value="VCA0040-like"/>
    <property type="match status" value="1"/>
</dbReference>
<evidence type="ECO:0000313" key="2">
    <source>
        <dbReference type="EMBL" id="MBI8988204.1"/>
    </source>
</evidence>
<evidence type="ECO:0000256" key="1">
    <source>
        <dbReference type="SAM" id="Phobius"/>
    </source>
</evidence>
<feature type="transmembrane region" description="Helical" evidence="1">
    <location>
        <begin position="216"/>
        <end position="238"/>
    </location>
</feature>